<dbReference type="Pfam" id="PF00386">
    <property type="entry name" value="C1q"/>
    <property type="match status" value="1"/>
</dbReference>
<evidence type="ECO:0000259" key="4">
    <source>
        <dbReference type="PROSITE" id="PS50871"/>
    </source>
</evidence>
<name>A0A8W8J4W5_MAGGI</name>
<keyword evidence="3" id="KW-0732">Signal</keyword>
<proteinExistence type="predicted"/>
<keyword evidence="2" id="KW-0964">Secreted</keyword>
<dbReference type="GO" id="GO:0005576">
    <property type="term" value="C:extracellular region"/>
    <property type="evidence" value="ECO:0007669"/>
    <property type="project" value="UniProtKB-SubCell"/>
</dbReference>
<accession>A0A8W8J4W5</accession>
<dbReference type="Gene3D" id="2.60.120.40">
    <property type="match status" value="1"/>
</dbReference>
<dbReference type="PRINTS" id="PR00007">
    <property type="entry name" value="COMPLEMNTC1Q"/>
</dbReference>
<dbReference type="InterPro" id="IPR008983">
    <property type="entry name" value="Tumour_necrosis_fac-like_dom"/>
</dbReference>
<dbReference type="PROSITE" id="PS50871">
    <property type="entry name" value="C1Q"/>
    <property type="match status" value="1"/>
</dbReference>
<keyword evidence="6" id="KW-1185">Reference proteome</keyword>
<evidence type="ECO:0000256" key="3">
    <source>
        <dbReference type="ARBA" id="ARBA00022729"/>
    </source>
</evidence>
<evidence type="ECO:0000313" key="6">
    <source>
        <dbReference type="Proteomes" id="UP000005408"/>
    </source>
</evidence>
<dbReference type="PANTHER" id="PTHR22923">
    <property type="entry name" value="CEREBELLIN-RELATED"/>
    <property type="match status" value="1"/>
</dbReference>
<dbReference type="OrthoDB" id="6151356at2759"/>
<dbReference type="InterPro" id="IPR050822">
    <property type="entry name" value="Cerebellin_Synaptic_Org"/>
</dbReference>
<protein>
    <recommendedName>
        <fullName evidence="4">C1q domain-containing protein</fullName>
    </recommendedName>
</protein>
<dbReference type="SMART" id="SM00110">
    <property type="entry name" value="C1Q"/>
    <property type="match status" value="1"/>
</dbReference>
<organism evidence="5 6">
    <name type="scientific">Magallana gigas</name>
    <name type="common">Pacific oyster</name>
    <name type="synonym">Crassostrea gigas</name>
    <dbReference type="NCBI Taxonomy" id="29159"/>
    <lineage>
        <taxon>Eukaryota</taxon>
        <taxon>Metazoa</taxon>
        <taxon>Spiralia</taxon>
        <taxon>Lophotrochozoa</taxon>
        <taxon>Mollusca</taxon>
        <taxon>Bivalvia</taxon>
        <taxon>Autobranchia</taxon>
        <taxon>Pteriomorphia</taxon>
        <taxon>Ostreida</taxon>
        <taxon>Ostreoidea</taxon>
        <taxon>Ostreidae</taxon>
        <taxon>Magallana</taxon>
    </lineage>
</organism>
<dbReference type="InterPro" id="IPR001073">
    <property type="entry name" value="C1q_dom"/>
</dbReference>
<dbReference type="Proteomes" id="UP000005408">
    <property type="component" value="Unassembled WGS sequence"/>
</dbReference>
<dbReference type="AlphaFoldDB" id="A0A8W8J4W5"/>
<evidence type="ECO:0000256" key="1">
    <source>
        <dbReference type="ARBA" id="ARBA00004613"/>
    </source>
</evidence>
<feature type="domain" description="C1q" evidence="4">
    <location>
        <begin position="13"/>
        <end position="147"/>
    </location>
</feature>
<sequence>MVNKRLLQTSPTNINQIVAFHALMSSNTPDITAEHTLRFDMVKTNIGNGYHPATGVFIVPVTGVYVFTWTIREDVHNYHTTQLMKNTEAVDVVHLSPNGRIGEVTGIAVFMANEGDDVFVETYTQFNAGYISSYPAGRSSFSGWKLA</sequence>
<dbReference type="EnsemblMetazoa" id="G16765.2">
    <property type="protein sequence ID" value="G16765.2:cds"/>
    <property type="gene ID" value="G16765"/>
</dbReference>
<dbReference type="PANTHER" id="PTHR22923:SF116">
    <property type="entry name" value="C1Q DOMAIN-CONTAINING PROTEIN"/>
    <property type="match status" value="1"/>
</dbReference>
<comment type="subcellular location">
    <subcellularLocation>
        <location evidence="1">Secreted</location>
    </subcellularLocation>
</comment>
<dbReference type="OMA" id="TWTIRED"/>
<reference evidence="5" key="1">
    <citation type="submission" date="2022-08" db="UniProtKB">
        <authorList>
            <consortium name="EnsemblMetazoa"/>
        </authorList>
    </citation>
    <scope>IDENTIFICATION</scope>
    <source>
        <strain evidence="5">05x7-T-G4-1.051#20</strain>
    </source>
</reference>
<evidence type="ECO:0000313" key="5">
    <source>
        <dbReference type="EnsemblMetazoa" id="G16765.2:cds"/>
    </source>
</evidence>
<dbReference type="SUPFAM" id="SSF49842">
    <property type="entry name" value="TNF-like"/>
    <property type="match status" value="1"/>
</dbReference>
<evidence type="ECO:0000256" key="2">
    <source>
        <dbReference type="ARBA" id="ARBA00022525"/>
    </source>
</evidence>